<reference evidence="3" key="1">
    <citation type="journal article" date="2011" name="Nat. Biotechnol.">
        <title>The genomic sequence of the Chinese hamster ovary (CHO)-K1 cell line.</title>
        <authorList>
            <person name="Xu X."/>
            <person name="Nagarajan H."/>
            <person name="Lewis N.E."/>
            <person name="Pan S."/>
            <person name="Cai Z."/>
            <person name="Liu X."/>
            <person name="Chen W."/>
            <person name="Xie M."/>
            <person name="Wang W."/>
            <person name="Hammond S."/>
            <person name="Andersen M.R."/>
            <person name="Neff N."/>
            <person name="Passarelli B."/>
            <person name="Koh W."/>
            <person name="Fan H.C."/>
            <person name="Wang J."/>
            <person name="Gui Y."/>
            <person name="Lee K.H."/>
            <person name="Betenbaugh M.J."/>
            <person name="Quake S.R."/>
            <person name="Famili I."/>
            <person name="Palsson B.O."/>
            <person name="Wang J."/>
        </authorList>
    </citation>
    <scope>NUCLEOTIDE SEQUENCE [LARGE SCALE GENOMIC DNA]</scope>
    <source>
        <strain evidence="3">CHO K1 cell line</strain>
    </source>
</reference>
<dbReference type="AlphaFoldDB" id="G3HHV0"/>
<feature type="region of interest" description="Disordered" evidence="1">
    <location>
        <begin position="1"/>
        <end position="21"/>
    </location>
</feature>
<evidence type="ECO:0000256" key="1">
    <source>
        <dbReference type="SAM" id="MobiDB-lite"/>
    </source>
</evidence>
<dbReference type="Proteomes" id="UP000001075">
    <property type="component" value="Unassembled WGS sequence"/>
</dbReference>
<organism evidence="2 3">
    <name type="scientific">Cricetulus griseus</name>
    <name type="common">Chinese hamster</name>
    <name type="synonym">Cricetulus barabensis griseus</name>
    <dbReference type="NCBI Taxonomy" id="10029"/>
    <lineage>
        <taxon>Eukaryota</taxon>
        <taxon>Metazoa</taxon>
        <taxon>Chordata</taxon>
        <taxon>Craniata</taxon>
        <taxon>Vertebrata</taxon>
        <taxon>Euteleostomi</taxon>
        <taxon>Mammalia</taxon>
        <taxon>Eutheria</taxon>
        <taxon>Euarchontoglires</taxon>
        <taxon>Glires</taxon>
        <taxon>Rodentia</taxon>
        <taxon>Myomorpha</taxon>
        <taxon>Muroidea</taxon>
        <taxon>Cricetidae</taxon>
        <taxon>Cricetinae</taxon>
        <taxon>Cricetulus</taxon>
    </lineage>
</organism>
<protein>
    <submittedName>
        <fullName evidence="2">Uncharacterized protein</fullName>
    </submittedName>
</protein>
<dbReference type="EMBL" id="JH000389">
    <property type="protein sequence ID" value="EGW04303.1"/>
    <property type="molecule type" value="Genomic_DNA"/>
</dbReference>
<name>G3HHV0_CRIGR</name>
<evidence type="ECO:0000313" key="2">
    <source>
        <dbReference type="EMBL" id="EGW04303.1"/>
    </source>
</evidence>
<dbReference type="InParanoid" id="G3HHV0"/>
<evidence type="ECO:0000313" key="3">
    <source>
        <dbReference type="Proteomes" id="UP000001075"/>
    </source>
</evidence>
<gene>
    <name evidence="2" type="ORF">I79_010211</name>
</gene>
<sequence length="51" mass="5089">MPVCTGSGEGPLSDNCLPAASSQDGQIESVSSLALSLASSKLLQKGPSRRG</sequence>
<proteinExistence type="predicted"/>
<accession>G3HHV0</accession>